<dbReference type="NCBIfam" id="NF005677">
    <property type="entry name" value="PRK07471.1"/>
    <property type="match status" value="1"/>
</dbReference>
<dbReference type="Gene3D" id="3.40.50.300">
    <property type="entry name" value="P-loop containing nucleotide triphosphate hydrolases"/>
    <property type="match status" value="1"/>
</dbReference>
<protein>
    <submittedName>
        <fullName evidence="2">DNA polymerase III delta prime subunit</fullName>
    </submittedName>
</protein>
<dbReference type="GO" id="GO:0009360">
    <property type="term" value="C:DNA polymerase III complex"/>
    <property type="evidence" value="ECO:0007669"/>
    <property type="project" value="TreeGrafter"/>
</dbReference>
<keyword evidence="3" id="KW-1185">Reference proteome</keyword>
<dbReference type="InterPro" id="IPR003593">
    <property type="entry name" value="AAA+_ATPase"/>
</dbReference>
<evidence type="ECO:0000259" key="1">
    <source>
        <dbReference type="SMART" id="SM00382"/>
    </source>
</evidence>
<dbReference type="InterPro" id="IPR050238">
    <property type="entry name" value="DNA_Rep/Repair_Clamp_Loader"/>
</dbReference>
<accession>A0A0C2YVW6</accession>
<organism evidence="2 3">
    <name type="scientific">Paramagnetospirillum magnetotacticum MS-1</name>
    <dbReference type="NCBI Taxonomy" id="272627"/>
    <lineage>
        <taxon>Bacteria</taxon>
        <taxon>Pseudomonadati</taxon>
        <taxon>Pseudomonadota</taxon>
        <taxon>Alphaproteobacteria</taxon>
        <taxon>Rhodospirillales</taxon>
        <taxon>Magnetospirillaceae</taxon>
        <taxon>Paramagnetospirillum</taxon>
    </lineage>
</organism>
<dbReference type="STRING" id="272627.CCC_02305"/>
<dbReference type="Proteomes" id="UP000031971">
    <property type="component" value="Unassembled WGS sequence"/>
</dbReference>
<name>A0A0C2YVW6_PARME</name>
<dbReference type="PANTHER" id="PTHR11669:SF8">
    <property type="entry name" value="DNA POLYMERASE III SUBUNIT DELTA"/>
    <property type="match status" value="1"/>
</dbReference>
<evidence type="ECO:0000313" key="3">
    <source>
        <dbReference type="Proteomes" id="UP000031971"/>
    </source>
</evidence>
<dbReference type="OrthoDB" id="9811073at2"/>
<dbReference type="InterPro" id="IPR027417">
    <property type="entry name" value="P-loop_NTPase"/>
</dbReference>
<dbReference type="SMART" id="SM00382">
    <property type="entry name" value="AAA"/>
    <property type="match status" value="1"/>
</dbReference>
<dbReference type="SUPFAM" id="SSF52540">
    <property type="entry name" value="P-loop containing nucleoside triphosphate hydrolases"/>
    <property type="match status" value="1"/>
</dbReference>
<comment type="caution">
    <text evidence="2">The sequence shown here is derived from an EMBL/GenBank/DDBJ whole genome shotgun (WGS) entry which is preliminary data.</text>
</comment>
<evidence type="ECO:0000313" key="2">
    <source>
        <dbReference type="EMBL" id="KIL98855.1"/>
    </source>
</evidence>
<dbReference type="EMBL" id="JXSL01000027">
    <property type="protein sequence ID" value="KIL98855.1"/>
    <property type="molecule type" value="Genomic_DNA"/>
</dbReference>
<dbReference type="GO" id="GO:0006261">
    <property type="term" value="P:DNA-templated DNA replication"/>
    <property type="evidence" value="ECO:0007669"/>
    <property type="project" value="TreeGrafter"/>
</dbReference>
<dbReference type="PANTHER" id="PTHR11669">
    <property type="entry name" value="REPLICATION FACTOR C / DNA POLYMERASE III GAMMA-TAU SUBUNIT"/>
    <property type="match status" value="1"/>
</dbReference>
<reference evidence="2 3" key="1">
    <citation type="submission" date="2015-01" db="EMBL/GenBank/DDBJ databases">
        <title>Genome Sequence of Magnetospirillum magnetotacticum Strain MS-1.</title>
        <authorList>
            <person name="Marinov G.K."/>
            <person name="Smalley M.D."/>
            <person name="DeSalvo G."/>
        </authorList>
    </citation>
    <scope>NUCLEOTIDE SEQUENCE [LARGE SCALE GENOMIC DNA]</scope>
    <source>
        <strain evidence="2 3">MS-1</strain>
    </source>
</reference>
<proteinExistence type="predicted"/>
<sequence length="363" mass="39572">MTDSPHPRETSDLFGHATAETALLDAWNSGRLAHAWLLCGPKGIGKATLAYRFARFALAGGGEGGGLFGDSPTDLEIRPDHPVFRRIASQGHADLEAVERGWADDKKSKLRSEIVVEDVRGIGHFMSLTPAEGGWRVVIIDSADEMNRNAANAVLKVLEEPPRNALMLLISHSPGRLLPTIRSRCRRLMLQPLAEDVVADLLTRQRPELGPTEVAALAKLGEGSIGKALALADEGGLDLYRDLLNLLQTLPRLDVPALHAFGDKVARPENDGSFRTVTELLGWWLARLIRAGGRQGHGMAEVVAGEGALMERLLAAASLEHWLEVWEKITTLFARTEAVHLDRKQAVLSAFMAVERLARQGSR</sequence>
<dbReference type="AlphaFoldDB" id="A0A0C2YVW6"/>
<gene>
    <name evidence="2" type="ORF">CCC_02305</name>
</gene>
<feature type="domain" description="AAA+ ATPase" evidence="1">
    <location>
        <begin position="32"/>
        <end position="193"/>
    </location>
</feature>
<dbReference type="Pfam" id="PF13177">
    <property type="entry name" value="DNA_pol3_delta2"/>
    <property type="match status" value="1"/>
</dbReference>
<dbReference type="RefSeq" id="WP_041041199.1">
    <property type="nucleotide sequence ID" value="NZ_JXSL01000027.1"/>
</dbReference>